<keyword evidence="4" id="KW-1185">Reference proteome</keyword>
<evidence type="ECO:0000313" key="3">
    <source>
        <dbReference type="EMBL" id="MEK8088755.1"/>
    </source>
</evidence>
<organism evidence="3 4">
    <name type="scientific">Thermithiobacillus plumbiphilus</name>
    <dbReference type="NCBI Taxonomy" id="1729899"/>
    <lineage>
        <taxon>Bacteria</taxon>
        <taxon>Pseudomonadati</taxon>
        <taxon>Pseudomonadota</taxon>
        <taxon>Acidithiobacillia</taxon>
        <taxon>Acidithiobacillales</taxon>
        <taxon>Thermithiobacillaceae</taxon>
        <taxon>Thermithiobacillus</taxon>
    </lineage>
</organism>
<dbReference type="SMART" id="SM00530">
    <property type="entry name" value="HTH_XRE"/>
    <property type="match status" value="1"/>
</dbReference>
<gene>
    <name evidence="3" type="ORF">WOB96_03145</name>
</gene>
<sequence>MTKKTPEQTSTTPAFSLLAQHASPETQEFFEAQRETVKAAIARNLELVRTLVGECTQEEFARAVGVSRATINQLEQGRGDPKLSTLVDIATALNISPILLLLSEADLDALIKAIGKVQDSSADQTQDVGHLEKMQRLLKSGLAKHREEAVDMALNSKSVLSMASLGKGTLVGAAIGTTLLPGAGTILGAALGRFMSRKQDR</sequence>
<evidence type="ECO:0000313" key="4">
    <source>
        <dbReference type="Proteomes" id="UP001446205"/>
    </source>
</evidence>
<dbReference type="EMBL" id="JBBPCO010000002">
    <property type="protein sequence ID" value="MEK8088755.1"/>
    <property type="molecule type" value="Genomic_DNA"/>
</dbReference>
<dbReference type="InterPro" id="IPR001387">
    <property type="entry name" value="Cro/C1-type_HTH"/>
</dbReference>
<reference evidence="3 4" key="1">
    <citation type="submission" date="2024-04" db="EMBL/GenBank/DDBJ databases">
        <authorList>
            <person name="Abashina T."/>
            <person name="Shaikin A."/>
        </authorList>
    </citation>
    <scope>NUCLEOTIDE SEQUENCE [LARGE SCALE GENOMIC DNA]</scope>
    <source>
        <strain evidence="3 4">AAFK</strain>
    </source>
</reference>
<evidence type="ECO:0000256" key="1">
    <source>
        <dbReference type="SAM" id="Phobius"/>
    </source>
</evidence>
<keyword evidence="1" id="KW-0472">Membrane</keyword>
<proteinExistence type="predicted"/>
<name>A0ABU9D7Q9_9PROT</name>
<comment type="caution">
    <text evidence="3">The sequence shown here is derived from an EMBL/GenBank/DDBJ whole genome shotgun (WGS) entry which is preliminary data.</text>
</comment>
<dbReference type="SUPFAM" id="SSF47413">
    <property type="entry name" value="lambda repressor-like DNA-binding domains"/>
    <property type="match status" value="1"/>
</dbReference>
<protein>
    <submittedName>
        <fullName evidence="3">Helix-turn-helix domain-containing protein</fullName>
    </submittedName>
</protein>
<evidence type="ECO:0000259" key="2">
    <source>
        <dbReference type="PROSITE" id="PS50943"/>
    </source>
</evidence>
<dbReference type="PROSITE" id="PS50943">
    <property type="entry name" value="HTH_CROC1"/>
    <property type="match status" value="1"/>
</dbReference>
<dbReference type="Proteomes" id="UP001446205">
    <property type="component" value="Unassembled WGS sequence"/>
</dbReference>
<feature type="transmembrane region" description="Helical" evidence="1">
    <location>
        <begin position="170"/>
        <end position="191"/>
    </location>
</feature>
<feature type="domain" description="HTH cro/C1-type" evidence="2">
    <location>
        <begin position="56"/>
        <end position="100"/>
    </location>
</feature>
<keyword evidence="1" id="KW-0812">Transmembrane</keyword>
<dbReference type="CDD" id="cd00093">
    <property type="entry name" value="HTH_XRE"/>
    <property type="match status" value="1"/>
</dbReference>
<dbReference type="RefSeq" id="WP_341369820.1">
    <property type="nucleotide sequence ID" value="NZ_JBBPCO010000002.1"/>
</dbReference>
<keyword evidence="1" id="KW-1133">Transmembrane helix</keyword>
<dbReference type="Gene3D" id="1.10.260.40">
    <property type="entry name" value="lambda repressor-like DNA-binding domains"/>
    <property type="match status" value="1"/>
</dbReference>
<dbReference type="InterPro" id="IPR010982">
    <property type="entry name" value="Lambda_DNA-bd_dom_sf"/>
</dbReference>
<accession>A0ABU9D7Q9</accession>
<dbReference type="Pfam" id="PF01381">
    <property type="entry name" value="HTH_3"/>
    <property type="match status" value="1"/>
</dbReference>